<dbReference type="Proteomes" id="UP000323632">
    <property type="component" value="Unassembled WGS sequence"/>
</dbReference>
<accession>A0A5M6CHY0</accession>
<evidence type="ECO:0000313" key="1">
    <source>
        <dbReference type="EMBL" id="KAA5532699.1"/>
    </source>
</evidence>
<protein>
    <submittedName>
        <fullName evidence="1">Uncharacterized protein</fullName>
    </submittedName>
</protein>
<organism evidence="1 2">
    <name type="scientific">Taibaiella lutea</name>
    <dbReference type="NCBI Taxonomy" id="2608001"/>
    <lineage>
        <taxon>Bacteria</taxon>
        <taxon>Pseudomonadati</taxon>
        <taxon>Bacteroidota</taxon>
        <taxon>Chitinophagia</taxon>
        <taxon>Chitinophagales</taxon>
        <taxon>Chitinophagaceae</taxon>
        <taxon>Taibaiella</taxon>
    </lineage>
</organism>
<comment type="caution">
    <text evidence="1">The sequence shown here is derived from an EMBL/GenBank/DDBJ whole genome shotgun (WGS) entry which is preliminary data.</text>
</comment>
<evidence type="ECO:0000313" key="2">
    <source>
        <dbReference type="Proteomes" id="UP000323632"/>
    </source>
</evidence>
<proteinExistence type="predicted"/>
<reference evidence="1 2" key="1">
    <citation type="submission" date="2019-09" db="EMBL/GenBank/DDBJ databases">
        <title>Genome sequence and assembly of Taibaiella sp.</title>
        <authorList>
            <person name="Chhetri G."/>
        </authorList>
    </citation>
    <scope>NUCLEOTIDE SEQUENCE [LARGE SCALE GENOMIC DNA]</scope>
    <source>
        <strain evidence="1 2">KVB11</strain>
    </source>
</reference>
<dbReference type="EMBL" id="VWSH01000004">
    <property type="protein sequence ID" value="KAA5532699.1"/>
    <property type="molecule type" value="Genomic_DNA"/>
</dbReference>
<keyword evidence="2" id="KW-1185">Reference proteome</keyword>
<name>A0A5M6CHY0_9BACT</name>
<dbReference type="PROSITE" id="PS51257">
    <property type="entry name" value="PROKAR_LIPOPROTEIN"/>
    <property type="match status" value="1"/>
</dbReference>
<gene>
    <name evidence="1" type="ORF">F0919_18130</name>
</gene>
<dbReference type="RefSeq" id="WP_150034302.1">
    <property type="nucleotide sequence ID" value="NZ_VWSH01000004.1"/>
</dbReference>
<sequence length="204" mass="23790">MGRKITFNFYFLFALLTTFSSCKSKEENLYNNIYTDFKAAINDSNQYEIYSYALIISSDSEGFDTKQIKEANFWINRYKVDSTKDAEIKKEITFNDSVRFYKMGTWEIIRIDDQEEKCNRKQLHMLLKTKSYDTSELAFAAKYLAEHALMTIKENPECSFPKMSSAFIYKNTSDYYDGQGPVAGCSFTPSDYKGIVFINNFMLK</sequence>
<dbReference type="AlphaFoldDB" id="A0A5M6CHY0"/>